<sequence>MNVQQLVEQFRVDSLDREQPYLWGEPEVLAWLNEAQAEAAVRGRLLLDDSTPAVCEVAVAAGAASHQLHPKVYEIAHIRFVSAATSQARALDLVSREYLDAKHPRWRDRGLGEPRFAIQTETRLRLVPAPREAGTLLLEAYRLPLKQLTHCNDKPEIHEAHHAYLVHWALHRAFGLPDSDGFDPSRSATSLGEFEAYFGARPDSDLRRATRHDEPQVTVVHTL</sequence>
<dbReference type="EMBL" id="PEKC01000092">
    <property type="protein sequence ID" value="PII34605.1"/>
    <property type="molecule type" value="Genomic_DNA"/>
</dbReference>
<name>A0A2G7T3V9_9FLAO</name>
<gene>
    <name evidence="1" type="ORF">CTI11_19670</name>
</gene>
<reference evidence="1" key="1">
    <citation type="submission" date="2017-10" db="EMBL/GenBank/DDBJ databases">
        <title>Chryseobacterium sp. B5 is a hydrocarbonoclastic and plant growth promoting bacterium.</title>
        <authorList>
            <person name="Thijs S."/>
            <person name="Gkorezis P."/>
            <person name="Van Hamme J."/>
        </authorList>
    </citation>
    <scope>NUCLEOTIDE SEQUENCE</scope>
    <source>
        <strain evidence="1">B5</strain>
    </source>
</reference>
<proteinExistence type="predicted"/>
<dbReference type="Pfam" id="PF24175">
    <property type="entry name" value="SU10_adaptor"/>
    <property type="match status" value="1"/>
</dbReference>
<dbReference type="InterPro" id="IPR056209">
    <property type="entry name" value="SU10_adaptor"/>
</dbReference>
<evidence type="ECO:0000313" key="1">
    <source>
        <dbReference type="EMBL" id="PII34605.1"/>
    </source>
</evidence>
<dbReference type="AlphaFoldDB" id="A0A2G7T3V9"/>
<protein>
    <submittedName>
        <fullName evidence="1">Uncharacterized protein</fullName>
    </submittedName>
</protein>
<organism evidence="1">
    <name type="scientific">Chryseobacterium sp. B5</name>
    <dbReference type="NCBI Taxonomy" id="2050562"/>
    <lineage>
        <taxon>Bacteria</taxon>
        <taxon>Pseudomonadati</taxon>
        <taxon>Bacteroidota</taxon>
        <taxon>Flavobacteriia</taxon>
        <taxon>Flavobacteriales</taxon>
        <taxon>Weeksellaceae</taxon>
        <taxon>Chryseobacterium group</taxon>
        <taxon>Chryseobacterium</taxon>
    </lineage>
</organism>
<accession>A0A2G7T3V9</accession>
<comment type="caution">
    <text evidence="1">The sequence shown here is derived from an EMBL/GenBank/DDBJ whole genome shotgun (WGS) entry which is preliminary data.</text>
</comment>